<keyword evidence="6" id="KW-0460">Magnesium</keyword>
<dbReference type="Gene3D" id="3.90.1560.10">
    <property type="entry name" value="ComB-like"/>
    <property type="match status" value="1"/>
</dbReference>
<comment type="caution">
    <text evidence="8">The sequence shown here is derived from an EMBL/GenBank/DDBJ whole genome shotgun (WGS) entry which is preliminary data.</text>
</comment>
<keyword evidence="9" id="KW-1185">Reference proteome</keyword>
<dbReference type="GO" id="GO:0050545">
    <property type="term" value="F:sulfopyruvate decarboxylase activity"/>
    <property type="evidence" value="ECO:0007669"/>
    <property type="project" value="TreeGrafter"/>
</dbReference>
<comment type="cofactor">
    <cofactor evidence="1">
        <name>Mg(2+)</name>
        <dbReference type="ChEBI" id="CHEBI:18420"/>
    </cofactor>
</comment>
<sequence>MRRIHLLTRKEDIISTRLNNCTVVVIDSLLATSTISLLLEEGSSFIIPASSLTDAWELWEQFKDQDPFLTGERQGYDIDGFYRPDPLELMQLQVKNKPIILTTTNGTVALNNCREAKKVYTSSIVNYQSIAAHINHTNSNDTLLIVCAGNHGRFSIEDFITAGALIHCMNDYDDRDQWELSDGARTALMLYERLSIEEVKQLFLDSETGKFLYHLGYDKSLDYVSSQPRINNVPLFQNGVIRLITSSKAI</sequence>
<dbReference type="Proteomes" id="UP000017170">
    <property type="component" value="Unassembled WGS sequence"/>
</dbReference>
<accession>U6SUK6</accession>
<evidence type="ECO:0000256" key="1">
    <source>
        <dbReference type="ARBA" id="ARBA00001946"/>
    </source>
</evidence>
<dbReference type="PATRIC" id="fig|1188261.3.peg.286"/>
<protein>
    <recommendedName>
        <fullName evidence="4">Probable 2-phosphosulfolactate phosphatase</fullName>
        <ecNumber evidence="3">3.1.3.71</ecNumber>
    </recommendedName>
</protein>
<dbReference type="EC" id="3.1.3.71" evidence="3"/>
<evidence type="ECO:0000313" key="8">
    <source>
        <dbReference type="EMBL" id="ERN54595.1"/>
    </source>
</evidence>
<evidence type="ECO:0000256" key="7">
    <source>
        <dbReference type="ARBA" id="ARBA00033711"/>
    </source>
</evidence>
<dbReference type="PANTHER" id="PTHR37311">
    <property type="entry name" value="2-PHOSPHOSULFOLACTATE PHOSPHATASE-RELATED"/>
    <property type="match status" value="1"/>
</dbReference>
<comment type="catalytic activity">
    <reaction evidence="7">
        <text>(2R)-O-phospho-3-sulfolactate + H2O = (2R)-3-sulfolactate + phosphate</text>
        <dbReference type="Rhea" id="RHEA:23416"/>
        <dbReference type="ChEBI" id="CHEBI:15377"/>
        <dbReference type="ChEBI" id="CHEBI:15597"/>
        <dbReference type="ChEBI" id="CHEBI:43474"/>
        <dbReference type="ChEBI" id="CHEBI:58738"/>
        <dbReference type="EC" id="3.1.3.71"/>
    </reaction>
</comment>
<dbReference type="AlphaFoldDB" id="U6SUK6"/>
<evidence type="ECO:0000256" key="3">
    <source>
        <dbReference type="ARBA" id="ARBA00012953"/>
    </source>
</evidence>
<dbReference type="EMBL" id="ATAE01000005">
    <property type="protein sequence ID" value="ERN54595.1"/>
    <property type="molecule type" value="Genomic_DNA"/>
</dbReference>
<dbReference type="SUPFAM" id="SSF142823">
    <property type="entry name" value="ComB-like"/>
    <property type="match status" value="1"/>
</dbReference>
<evidence type="ECO:0000256" key="6">
    <source>
        <dbReference type="ARBA" id="ARBA00022842"/>
    </source>
</evidence>
<proteinExistence type="inferred from homology"/>
<keyword evidence="5" id="KW-0378">Hydrolase</keyword>
<dbReference type="RefSeq" id="WP_022626698.1">
    <property type="nucleotide sequence ID" value="NZ_ATAE01000005.1"/>
</dbReference>
<gene>
    <name evidence="8" type="ORF">A33I_04430</name>
</gene>
<reference evidence="8 9" key="1">
    <citation type="journal article" date="2013" name="Genome Announc.">
        <title>Genome Sequence of the Extreme Obligate Alkaliphile Bacillus marmarensis Strain DSM 21297.</title>
        <authorList>
            <person name="Wernick D.G."/>
            <person name="Choi K.Y."/>
            <person name="Tat C.A."/>
            <person name="Lafontaine Rivera J.G."/>
            <person name="Liao J.C."/>
        </authorList>
    </citation>
    <scope>NUCLEOTIDE SEQUENCE [LARGE SCALE GENOMIC DNA]</scope>
    <source>
        <strain evidence="8 9">DSM 21297</strain>
    </source>
</reference>
<dbReference type="GO" id="GO:0050532">
    <property type="term" value="F:2-phosphosulfolactate phosphatase activity"/>
    <property type="evidence" value="ECO:0007669"/>
    <property type="project" value="UniProtKB-EC"/>
</dbReference>
<dbReference type="PANTHER" id="PTHR37311:SF1">
    <property type="entry name" value="2-PHOSPHOSULFOLACTATE PHOSPHATASE-RELATED"/>
    <property type="match status" value="1"/>
</dbReference>
<dbReference type="InterPro" id="IPR005238">
    <property type="entry name" value="ComB-like"/>
</dbReference>
<evidence type="ECO:0000256" key="2">
    <source>
        <dbReference type="ARBA" id="ARBA00009997"/>
    </source>
</evidence>
<dbReference type="Pfam" id="PF04029">
    <property type="entry name" value="2-ph_phosp"/>
    <property type="match status" value="1"/>
</dbReference>
<organism evidence="8 9">
    <name type="scientific">Alkalihalophilus marmarensis DSM 21297</name>
    <dbReference type="NCBI Taxonomy" id="1188261"/>
    <lineage>
        <taxon>Bacteria</taxon>
        <taxon>Bacillati</taxon>
        <taxon>Bacillota</taxon>
        <taxon>Bacilli</taxon>
        <taxon>Bacillales</taxon>
        <taxon>Bacillaceae</taxon>
        <taxon>Alkalihalophilus</taxon>
    </lineage>
</organism>
<comment type="similarity">
    <text evidence="2">Belongs to the ComB family.</text>
</comment>
<dbReference type="InterPro" id="IPR036702">
    <property type="entry name" value="ComB-like_sf"/>
</dbReference>
<evidence type="ECO:0000256" key="5">
    <source>
        <dbReference type="ARBA" id="ARBA00022801"/>
    </source>
</evidence>
<name>U6SUK6_9BACI</name>
<dbReference type="GO" id="GO:0000287">
    <property type="term" value="F:magnesium ion binding"/>
    <property type="evidence" value="ECO:0007669"/>
    <property type="project" value="InterPro"/>
</dbReference>
<evidence type="ECO:0000256" key="4">
    <source>
        <dbReference type="ARBA" id="ARBA00021948"/>
    </source>
</evidence>
<evidence type="ECO:0000313" key="9">
    <source>
        <dbReference type="Proteomes" id="UP000017170"/>
    </source>
</evidence>